<dbReference type="CDD" id="cd09272">
    <property type="entry name" value="RNase_HI_RT_Ty1"/>
    <property type="match status" value="1"/>
</dbReference>
<dbReference type="Gene3D" id="3.30.420.10">
    <property type="entry name" value="Ribonuclease H-like superfamily/Ribonuclease H"/>
    <property type="match status" value="1"/>
</dbReference>
<protein>
    <submittedName>
        <fullName evidence="2">Retrovirus-related Pol polyprotein from transposon TNT 1-94</fullName>
    </submittedName>
</protein>
<dbReference type="PANTHER" id="PTHR11439:SF440">
    <property type="entry name" value="INTEGRASE CATALYTIC DOMAIN-CONTAINING PROTEIN"/>
    <property type="match status" value="1"/>
</dbReference>
<evidence type="ECO:0000313" key="3">
    <source>
        <dbReference type="Proteomes" id="UP000288805"/>
    </source>
</evidence>
<dbReference type="Pfam" id="PF07727">
    <property type="entry name" value="RVT_2"/>
    <property type="match status" value="2"/>
</dbReference>
<dbReference type="EMBL" id="QGNW01000368">
    <property type="protein sequence ID" value="RVW74529.1"/>
    <property type="molecule type" value="Genomic_DNA"/>
</dbReference>
<dbReference type="InterPro" id="IPR057670">
    <property type="entry name" value="SH3_retrovirus"/>
</dbReference>
<feature type="domain" description="Integrase catalytic" evidence="1">
    <location>
        <begin position="1"/>
        <end position="92"/>
    </location>
</feature>
<dbReference type="PROSITE" id="PS50994">
    <property type="entry name" value="INTEGRASE"/>
    <property type="match status" value="1"/>
</dbReference>
<dbReference type="InterPro" id="IPR036397">
    <property type="entry name" value="RNaseH_sf"/>
</dbReference>
<organism evidence="2 3">
    <name type="scientific">Vitis vinifera</name>
    <name type="common">Grape</name>
    <dbReference type="NCBI Taxonomy" id="29760"/>
    <lineage>
        <taxon>Eukaryota</taxon>
        <taxon>Viridiplantae</taxon>
        <taxon>Streptophyta</taxon>
        <taxon>Embryophyta</taxon>
        <taxon>Tracheophyta</taxon>
        <taxon>Spermatophyta</taxon>
        <taxon>Magnoliopsida</taxon>
        <taxon>eudicotyledons</taxon>
        <taxon>Gunneridae</taxon>
        <taxon>Pentapetalae</taxon>
        <taxon>rosids</taxon>
        <taxon>Vitales</taxon>
        <taxon>Vitaceae</taxon>
        <taxon>Viteae</taxon>
        <taxon>Vitis</taxon>
    </lineage>
</organism>
<evidence type="ECO:0000259" key="1">
    <source>
        <dbReference type="PROSITE" id="PS50994"/>
    </source>
</evidence>
<gene>
    <name evidence="2" type="primary">POLX_2288</name>
    <name evidence="2" type="ORF">CK203_053787</name>
</gene>
<dbReference type="GO" id="GO:0015074">
    <property type="term" value="P:DNA integration"/>
    <property type="evidence" value="ECO:0007669"/>
    <property type="project" value="InterPro"/>
</dbReference>
<sequence>MVPEYFNHSLSTYLQENGIIHQSSCVDTPQQNGVAEQKNRHILEVACALLFTFHMPSQFWGDSILTATYLINRMPSWVLSFVTPLQKFQEFFPHFKLVAHLPLHVFGSIVFVHAHAPKRNKLDPRALKCVFLGYSSTQKGYKCYDPISQKLYVSLDVTFFEHTPYYSLQGESVSEARPTLTLDYLDVVVFKSTLFLISTPSPNIEGHLNSRGDTKIQTNRETLVYSRRPKLKSNETLTSEALKESEPVIVPTPQESGSNPNQCRAFTTNLNKIQIPKNIQESLEISEWRDAVMEELRTLEKNGTWEVMTLPRGKKPMGCKWTYDIDYTETFAPVAKLNTIRVLLSLVANLDWPLHQFDTKNAFVNGEMEEEVFMTLPPGFCKEEEETRVCKLKKSLYGHKESPRAWFNRFAKIMTREVERLKKVLATEFEVKDLGQMRYFLGMEVARSRKGISISQRKYVLDLLTETGMLGCKPSDTPIKARKRTESDGKPVDRERYQRLVGRPIYLSHTRPNIAFAISVVSQYMHSPKESHLEAVCKILRYSKGSPRRGLFFKKGDSKKVEIYTDADWAGSTKIRRSTISYCTYVWGNLVTWRIELPIKLYCDNKAAISISHNPVQHDKAKHVVVDRHFIKEKIEKRTICMTYIPTREQLTDIFTKGLKKSSFEDFIYKLDMLNIYDPT</sequence>
<accession>A0A438GQN9</accession>
<dbReference type="SUPFAM" id="SSF53098">
    <property type="entry name" value="Ribonuclease H-like"/>
    <property type="match status" value="1"/>
</dbReference>
<dbReference type="Pfam" id="PF25597">
    <property type="entry name" value="SH3_retrovirus"/>
    <property type="match status" value="1"/>
</dbReference>
<dbReference type="GO" id="GO:0003676">
    <property type="term" value="F:nucleic acid binding"/>
    <property type="evidence" value="ECO:0007669"/>
    <property type="project" value="InterPro"/>
</dbReference>
<dbReference type="Proteomes" id="UP000288805">
    <property type="component" value="Unassembled WGS sequence"/>
</dbReference>
<dbReference type="SUPFAM" id="SSF56672">
    <property type="entry name" value="DNA/RNA polymerases"/>
    <property type="match status" value="1"/>
</dbReference>
<dbReference type="InterPro" id="IPR013103">
    <property type="entry name" value="RVT_2"/>
</dbReference>
<dbReference type="InterPro" id="IPR043502">
    <property type="entry name" value="DNA/RNA_pol_sf"/>
</dbReference>
<dbReference type="InterPro" id="IPR001584">
    <property type="entry name" value="Integrase_cat-core"/>
</dbReference>
<proteinExistence type="predicted"/>
<dbReference type="InterPro" id="IPR012337">
    <property type="entry name" value="RNaseH-like_sf"/>
</dbReference>
<name>A0A438GQN9_VITVI</name>
<dbReference type="PANTHER" id="PTHR11439">
    <property type="entry name" value="GAG-POL-RELATED RETROTRANSPOSON"/>
    <property type="match status" value="1"/>
</dbReference>
<comment type="caution">
    <text evidence="2">The sequence shown here is derived from an EMBL/GenBank/DDBJ whole genome shotgun (WGS) entry which is preliminary data.</text>
</comment>
<evidence type="ECO:0000313" key="2">
    <source>
        <dbReference type="EMBL" id="RVW74529.1"/>
    </source>
</evidence>
<dbReference type="AlphaFoldDB" id="A0A438GQN9"/>
<reference evidence="2 3" key="1">
    <citation type="journal article" date="2018" name="PLoS Genet.">
        <title>Population sequencing reveals clonal diversity and ancestral inbreeding in the grapevine cultivar Chardonnay.</title>
        <authorList>
            <person name="Roach M.J."/>
            <person name="Johnson D.L."/>
            <person name="Bohlmann J."/>
            <person name="van Vuuren H.J."/>
            <person name="Jones S.J."/>
            <person name="Pretorius I.S."/>
            <person name="Schmidt S.A."/>
            <person name="Borneman A.R."/>
        </authorList>
    </citation>
    <scope>NUCLEOTIDE SEQUENCE [LARGE SCALE GENOMIC DNA]</scope>
    <source>
        <strain evidence="3">cv. Chardonnay</strain>
        <tissue evidence="2">Leaf</tissue>
    </source>
</reference>